<dbReference type="Gene3D" id="1.10.10.10">
    <property type="entry name" value="Winged helix-like DNA-binding domain superfamily/Winged helix DNA-binding domain"/>
    <property type="match status" value="1"/>
</dbReference>
<keyword evidence="1" id="KW-0805">Transcription regulation</keyword>
<feature type="domain" description="HTH iclR-type" evidence="4">
    <location>
        <begin position="4"/>
        <end position="65"/>
    </location>
</feature>
<dbReference type="SUPFAM" id="SSF46785">
    <property type="entry name" value="Winged helix' DNA-binding domain"/>
    <property type="match status" value="1"/>
</dbReference>
<dbReference type="PANTHER" id="PTHR30136">
    <property type="entry name" value="HELIX-TURN-HELIX TRANSCRIPTIONAL REGULATOR, ICLR FAMILY"/>
    <property type="match status" value="1"/>
</dbReference>
<protein>
    <submittedName>
        <fullName evidence="6">IclR family transcriptional regulator</fullName>
    </submittedName>
</protein>
<dbReference type="PANTHER" id="PTHR30136:SF35">
    <property type="entry name" value="HTH-TYPE TRANSCRIPTIONAL REGULATOR RV1719"/>
    <property type="match status" value="1"/>
</dbReference>
<dbReference type="Pfam" id="PF01614">
    <property type="entry name" value="IclR_C"/>
    <property type="match status" value="1"/>
</dbReference>
<evidence type="ECO:0000256" key="1">
    <source>
        <dbReference type="ARBA" id="ARBA00023015"/>
    </source>
</evidence>
<evidence type="ECO:0000256" key="2">
    <source>
        <dbReference type="ARBA" id="ARBA00023125"/>
    </source>
</evidence>
<evidence type="ECO:0000313" key="7">
    <source>
        <dbReference type="Proteomes" id="UP000319825"/>
    </source>
</evidence>
<comment type="caution">
    <text evidence="6">The sequence shown here is derived from an EMBL/GenBank/DDBJ whole genome shotgun (WGS) entry which is preliminary data.</text>
</comment>
<feature type="domain" description="IclR-ED" evidence="5">
    <location>
        <begin position="66"/>
        <end position="249"/>
    </location>
</feature>
<dbReference type="Proteomes" id="UP000319825">
    <property type="component" value="Unassembled WGS sequence"/>
</dbReference>
<dbReference type="InterPro" id="IPR050707">
    <property type="entry name" value="HTH_MetabolicPath_Reg"/>
</dbReference>
<dbReference type="GO" id="GO:0003700">
    <property type="term" value="F:DNA-binding transcription factor activity"/>
    <property type="evidence" value="ECO:0007669"/>
    <property type="project" value="TreeGrafter"/>
</dbReference>
<dbReference type="PROSITE" id="PS51078">
    <property type="entry name" value="ICLR_ED"/>
    <property type="match status" value="1"/>
</dbReference>
<dbReference type="InterPro" id="IPR005471">
    <property type="entry name" value="Tscrpt_reg_IclR_N"/>
</dbReference>
<dbReference type="Gene3D" id="3.30.450.40">
    <property type="match status" value="1"/>
</dbReference>
<dbReference type="EMBL" id="VLKE01000001">
    <property type="protein sequence ID" value="TWH70004.1"/>
    <property type="molecule type" value="Genomic_DNA"/>
</dbReference>
<evidence type="ECO:0000313" key="6">
    <source>
        <dbReference type="EMBL" id="TWH70004.1"/>
    </source>
</evidence>
<dbReference type="InterPro" id="IPR036390">
    <property type="entry name" value="WH_DNA-bd_sf"/>
</dbReference>
<accession>A0A562IHD8</accession>
<evidence type="ECO:0000259" key="4">
    <source>
        <dbReference type="PROSITE" id="PS51077"/>
    </source>
</evidence>
<gene>
    <name evidence="6" type="ORF">JD77_05022</name>
</gene>
<dbReference type="InterPro" id="IPR014757">
    <property type="entry name" value="Tscrpt_reg_IclR_C"/>
</dbReference>
<dbReference type="SMART" id="SM00346">
    <property type="entry name" value="HTH_ICLR"/>
    <property type="match status" value="1"/>
</dbReference>
<dbReference type="PROSITE" id="PS51077">
    <property type="entry name" value="HTH_ICLR"/>
    <property type="match status" value="1"/>
</dbReference>
<proteinExistence type="predicted"/>
<evidence type="ECO:0000259" key="5">
    <source>
        <dbReference type="PROSITE" id="PS51078"/>
    </source>
</evidence>
<dbReference type="InterPro" id="IPR029016">
    <property type="entry name" value="GAF-like_dom_sf"/>
</dbReference>
<dbReference type="SUPFAM" id="SSF55781">
    <property type="entry name" value="GAF domain-like"/>
    <property type="match status" value="1"/>
</dbReference>
<dbReference type="GO" id="GO:0003677">
    <property type="term" value="F:DNA binding"/>
    <property type="evidence" value="ECO:0007669"/>
    <property type="project" value="UniProtKB-KW"/>
</dbReference>
<dbReference type="InterPro" id="IPR036388">
    <property type="entry name" value="WH-like_DNA-bd_sf"/>
</dbReference>
<sequence>MTSIKVLDKAVAVLDHLADAGQATPAEISAAIDEPRGTVYRLIRNLVQYGYLEPTADGSSYHLGGRLFELGTIVAARFADLQSSAKPAMERLSRETGQTVFLTVRRGLRAVCLERLDGQQIQVMILPRGGSVPLHGGSGARVLLAYADPQVQQEFLGQPSLDVFTPSTPTADALRDELAKIRANGYCVSVDDVVPGIAAVGAPIFDQKHEFRAAISVAGPVPSVIDDMSERTRTLVIQAATDVSGALGCRSYAEAVRKAASPADRDQRGEVGVHAFG</sequence>
<dbReference type="GO" id="GO:0045892">
    <property type="term" value="P:negative regulation of DNA-templated transcription"/>
    <property type="evidence" value="ECO:0007669"/>
    <property type="project" value="TreeGrafter"/>
</dbReference>
<dbReference type="Pfam" id="PF09339">
    <property type="entry name" value="HTH_IclR"/>
    <property type="match status" value="1"/>
</dbReference>
<keyword evidence="3" id="KW-0804">Transcription</keyword>
<dbReference type="AlphaFoldDB" id="A0A562IHD8"/>
<dbReference type="RefSeq" id="WP_170286539.1">
    <property type="nucleotide sequence ID" value="NZ_BAAATQ010000046.1"/>
</dbReference>
<keyword evidence="7" id="KW-1185">Reference proteome</keyword>
<evidence type="ECO:0000256" key="3">
    <source>
        <dbReference type="ARBA" id="ARBA00023163"/>
    </source>
</evidence>
<organism evidence="6 7">
    <name type="scientific">Micromonospora olivasterospora</name>
    <dbReference type="NCBI Taxonomy" id="1880"/>
    <lineage>
        <taxon>Bacteria</taxon>
        <taxon>Bacillati</taxon>
        <taxon>Actinomycetota</taxon>
        <taxon>Actinomycetes</taxon>
        <taxon>Micromonosporales</taxon>
        <taxon>Micromonosporaceae</taxon>
        <taxon>Micromonospora</taxon>
    </lineage>
</organism>
<reference evidence="6 7" key="1">
    <citation type="submission" date="2019-07" db="EMBL/GenBank/DDBJ databases">
        <title>R&amp;d 2014.</title>
        <authorList>
            <person name="Klenk H.-P."/>
        </authorList>
    </citation>
    <scope>NUCLEOTIDE SEQUENCE [LARGE SCALE GENOMIC DNA]</scope>
    <source>
        <strain evidence="6 7">DSM 43868</strain>
    </source>
</reference>
<keyword evidence="2" id="KW-0238">DNA-binding</keyword>
<name>A0A562IHD8_MICOL</name>